<dbReference type="AlphaFoldDB" id="A0A9X1V288"/>
<keyword evidence="1" id="KW-1133">Transmembrane helix</keyword>
<evidence type="ECO:0000313" key="2">
    <source>
        <dbReference type="EMBL" id="MCH4823072.1"/>
    </source>
</evidence>
<gene>
    <name evidence="2" type="ORF">ML462_07775</name>
</gene>
<dbReference type="Proteomes" id="UP001139226">
    <property type="component" value="Unassembled WGS sequence"/>
</dbReference>
<dbReference type="RefSeq" id="WP_240713241.1">
    <property type="nucleotide sequence ID" value="NZ_JAKVTV010000002.1"/>
</dbReference>
<reference evidence="2" key="1">
    <citation type="submission" date="2022-03" db="EMBL/GenBank/DDBJ databases">
        <title>Gramella crocea sp. nov., isolated from activated sludge of a seafood processing plant.</title>
        <authorList>
            <person name="Zhang X."/>
        </authorList>
    </citation>
    <scope>NUCLEOTIDE SEQUENCE</scope>
    <source>
        <strain evidence="2">YJ019</strain>
    </source>
</reference>
<protein>
    <submittedName>
        <fullName evidence="2">Uncharacterized protein</fullName>
    </submittedName>
</protein>
<sequence length="50" mass="5822">MSNRDHSERKSEIDFLKAAQKINNNMIFIAITIIVVVALIAMTGVYYEYW</sequence>
<evidence type="ECO:0000313" key="3">
    <source>
        <dbReference type="Proteomes" id="UP001139226"/>
    </source>
</evidence>
<accession>A0A9X1V288</accession>
<evidence type="ECO:0000256" key="1">
    <source>
        <dbReference type="SAM" id="Phobius"/>
    </source>
</evidence>
<keyword evidence="1" id="KW-0472">Membrane</keyword>
<organism evidence="2 3">
    <name type="scientific">Christiangramia lutea</name>
    <dbReference type="NCBI Taxonomy" id="1607951"/>
    <lineage>
        <taxon>Bacteria</taxon>
        <taxon>Pseudomonadati</taxon>
        <taxon>Bacteroidota</taxon>
        <taxon>Flavobacteriia</taxon>
        <taxon>Flavobacteriales</taxon>
        <taxon>Flavobacteriaceae</taxon>
        <taxon>Christiangramia</taxon>
    </lineage>
</organism>
<comment type="caution">
    <text evidence="2">The sequence shown here is derived from an EMBL/GenBank/DDBJ whole genome shotgun (WGS) entry which is preliminary data.</text>
</comment>
<name>A0A9X1V288_9FLAO</name>
<proteinExistence type="predicted"/>
<dbReference type="EMBL" id="JAKVTV010000002">
    <property type="protein sequence ID" value="MCH4823072.1"/>
    <property type="molecule type" value="Genomic_DNA"/>
</dbReference>
<keyword evidence="1" id="KW-0812">Transmembrane</keyword>
<feature type="transmembrane region" description="Helical" evidence="1">
    <location>
        <begin position="26"/>
        <end position="47"/>
    </location>
</feature>
<keyword evidence="3" id="KW-1185">Reference proteome</keyword>